<dbReference type="EMBL" id="JBHIRY010000043">
    <property type="protein sequence ID" value="MFB5763739.1"/>
    <property type="molecule type" value="Genomic_DNA"/>
</dbReference>
<accession>A0ABV5C892</accession>
<sequence>MAGSKTEAERMEISQQNSCRFSFTMPEDGFAELDLTGPIGQRLLGAGPGVRYCACISGRAV</sequence>
<name>A0ABV5C892_9BACL</name>
<gene>
    <name evidence="1" type="ORF">ACE5LO_25520</name>
</gene>
<protein>
    <submittedName>
        <fullName evidence="1">Uncharacterized protein</fullName>
    </submittedName>
</protein>
<comment type="caution">
    <text evidence="1">The sequence shown here is derived from an EMBL/GenBank/DDBJ whole genome shotgun (WGS) entry which is preliminary data.</text>
</comment>
<dbReference type="Proteomes" id="UP001580430">
    <property type="component" value="Unassembled WGS sequence"/>
</dbReference>
<dbReference type="RefSeq" id="WP_375522743.1">
    <property type="nucleotide sequence ID" value="NZ_JBHIRY010000043.1"/>
</dbReference>
<evidence type="ECO:0000313" key="2">
    <source>
        <dbReference type="Proteomes" id="UP001580430"/>
    </source>
</evidence>
<keyword evidence="2" id="KW-1185">Reference proteome</keyword>
<organism evidence="1 2">
    <name type="scientific">Paenibacillus medicaginis</name>
    <dbReference type="NCBI Taxonomy" id="1470560"/>
    <lineage>
        <taxon>Bacteria</taxon>
        <taxon>Bacillati</taxon>
        <taxon>Bacillota</taxon>
        <taxon>Bacilli</taxon>
        <taxon>Bacillales</taxon>
        <taxon>Paenibacillaceae</taxon>
        <taxon>Paenibacillus</taxon>
    </lineage>
</organism>
<reference evidence="1 2" key="1">
    <citation type="submission" date="2024-09" db="EMBL/GenBank/DDBJ databases">
        <title>Paenibacillus zeirhizospherea sp. nov., isolated from surface of the maize (Zea mays) roots in a horticulture field, Hungary.</title>
        <authorList>
            <person name="Marton D."/>
            <person name="Farkas M."/>
            <person name="Bedics A."/>
            <person name="Toth E."/>
            <person name="Tancsics A."/>
            <person name="Boka K."/>
            <person name="Marati G."/>
            <person name="Kriszt B."/>
            <person name="Cserhati M."/>
        </authorList>
    </citation>
    <scope>NUCLEOTIDE SEQUENCE [LARGE SCALE GENOMIC DNA]</scope>
    <source>
        <strain evidence="1 2">JCM 18446</strain>
    </source>
</reference>
<proteinExistence type="predicted"/>
<evidence type="ECO:0000313" key="1">
    <source>
        <dbReference type="EMBL" id="MFB5763739.1"/>
    </source>
</evidence>